<evidence type="ECO:0000256" key="1">
    <source>
        <dbReference type="ARBA" id="ARBA00022729"/>
    </source>
</evidence>
<organism evidence="6 7">
    <name type="scientific">Chitinivorax tropicus</name>
    <dbReference type="NCBI Taxonomy" id="714531"/>
    <lineage>
        <taxon>Bacteria</taxon>
        <taxon>Pseudomonadati</taxon>
        <taxon>Pseudomonadota</taxon>
        <taxon>Betaproteobacteria</taxon>
        <taxon>Chitinivorax</taxon>
    </lineage>
</organism>
<evidence type="ECO:0000313" key="7">
    <source>
        <dbReference type="Proteomes" id="UP000575898"/>
    </source>
</evidence>
<comment type="caution">
    <text evidence="6">The sequence shown here is derived from an EMBL/GenBank/DDBJ whole genome shotgun (WGS) entry which is preliminary data.</text>
</comment>
<keyword evidence="1" id="KW-0732">Signal</keyword>
<keyword evidence="7" id="KW-1185">Reference proteome</keyword>
<keyword evidence="2" id="KW-0472">Membrane</keyword>
<protein>
    <submittedName>
        <fullName evidence="6">LPS-assembly lipoprotein</fullName>
    </submittedName>
</protein>
<evidence type="ECO:0000256" key="2">
    <source>
        <dbReference type="ARBA" id="ARBA00023136"/>
    </source>
</evidence>
<keyword evidence="3" id="KW-0564">Palmitate</keyword>
<evidence type="ECO:0000256" key="4">
    <source>
        <dbReference type="ARBA" id="ARBA00023237"/>
    </source>
</evidence>
<dbReference type="GO" id="GO:0043165">
    <property type="term" value="P:Gram-negative-bacterium-type cell outer membrane assembly"/>
    <property type="evidence" value="ECO:0007669"/>
    <property type="project" value="InterPro"/>
</dbReference>
<sequence length="144" mass="16386">MPYQTMSVEGTGPVSIGLQQYLRAIPNLKLTSTAEAEATVAIIKENHEKVIRSLNQSGQVSEYELRYTLTYTLLGQKRQPLFPTSDIHIRRYMTYSDSQALAKEQEEALLLRDMQQDATMQVIRRLSVFRPRPEDMASQPAKAP</sequence>
<dbReference type="GO" id="GO:0019867">
    <property type="term" value="C:outer membrane"/>
    <property type="evidence" value="ECO:0007669"/>
    <property type="project" value="InterPro"/>
</dbReference>
<dbReference type="GO" id="GO:0015920">
    <property type="term" value="P:lipopolysaccharide transport"/>
    <property type="evidence" value="ECO:0007669"/>
    <property type="project" value="TreeGrafter"/>
</dbReference>
<dbReference type="Pfam" id="PF04390">
    <property type="entry name" value="LptE"/>
    <property type="match status" value="1"/>
</dbReference>
<evidence type="ECO:0000256" key="5">
    <source>
        <dbReference type="ARBA" id="ARBA00023288"/>
    </source>
</evidence>
<evidence type="ECO:0000256" key="3">
    <source>
        <dbReference type="ARBA" id="ARBA00023139"/>
    </source>
</evidence>
<dbReference type="EMBL" id="JACHHY010000013">
    <property type="protein sequence ID" value="MBB5019026.1"/>
    <property type="molecule type" value="Genomic_DNA"/>
</dbReference>
<name>A0A840MRF9_9PROT</name>
<dbReference type="PANTHER" id="PTHR38098">
    <property type="entry name" value="LPS-ASSEMBLY LIPOPROTEIN LPTE"/>
    <property type="match status" value="1"/>
</dbReference>
<reference evidence="6 7" key="1">
    <citation type="submission" date="2020-08" db="EMBL/GenBank/DDBJ databases">
        <title>Genomic Encyclopedia of Type Strains, Phase IV (KMG-IV): sequencing the most valuable type-strain genomes for metagenomic binning, comparative biology and taxonomic classification.</title>
        <authorList>
            <person name="Goeker M."/>
        </authorList>
    </citation>
    <scope>NUCLEOTIDE SEQUENCE [LARGE SCALE GENOMIC DNA]</scope>
    <source>
        <strain evidence="6 7">DSM 27165</strain>
    </source>
</reference>
<accession>A0A840MRF9</accession>
<keyword evidence="4" id="KW-0998">Cell outer membrane</keyword>
<dbReference type="InterPro" id="IPR007485">
    <property type="entry name" value="LPS_assembly_LptE"/>
</dbReference>
<keyword evidence="5 6" id="KW-0449">Lipoprotein</keyword>
<dbReference type="Gene3D" id="3.30.160.150">
    <property type="entry name" value="Lipoprotein like domain"/>
    <property type="match status" value="1"/>
</dbReference>
<proteinExistence type="predicted"/>
<dbReference type="Proteomes" id="UP000575898">
    <property type="component" value="Unassembled WGS sequence"/>
</dbReference>
<gene>
    <name evidence="6" type="ORF">HNQ59_002324</name>
</gene>
<dbReference type="GO" id="GO:0001530">
    <property type="term" value="F:lipopolysaccharide binding"/>
    <property type="evidence" value="ECO:0007669"/>
    <property type="project" value="TreeGrafter"/>
</dbReference>
<dbReference type="GO" id="GO:1990351">
    <property type="term" value="C:transporter complex"/>
    <property type="evidence" value="ECO:0007669"/>
    <property type="project" value="TreeGrafter"/>
</dbReference>
<dbReference type="RefSeq" id="WP_184039186.1">
    <property type="nucleotide sequence ID" value="NZ_JACHHY010000013.1"/>
</dbReference>
<dbReference type="AlphaFoldDB" id="A0A840MRF9"/>
<dbReference type="PANTHER" id="PTHR38098:SF1">
    <property type="entry name" value="LPS-ASSEMBLY LIPOPROTEIN LPTE"/>
    <property type="match status" value="1"/>
</dbReference>
<evidence type="ECO:0000313" key="6">
    <source>
        <dbReference type="EMBL" id="MBB5019026.1"/>
    </source>
</evidence>